<gene>
    <name evidence="1" type="ORF">NCTC13160_01185</name>
</gene>
<protein>
    <submittedName>
        <fullName evidence="1">Uncharacterized protein</fullName>
    </submittedName>
</protein>
<accession>A0A378YHX9</accession>
<evidence type="ECO:0000313" key="1">
    <source>
        <dbReference type="EMBL" id="SUA76047.1"/>
    </source>
</evidence>
<dbReference type="AlphaFoldDB" id="A0A378YHX9"/>
<dbReference type="Proteomes" id="UP000254573">
    <property type="component" value="Unassembled WGS sequence"/>
</dbReference>
<evidence type="ECO:0000313" key="2">
    <source>
        <dbReference type="Proteomes" id="UP000254573"/>
    </source>
</evidence>
<sequence>MMRLVLLLLLAYALSMLCFAAIKVSSVLMAEIFYGGAYRWGMDDATSPPI</sequence>
<proteinExistence type="predicted"/>
<dbReference type="EMBL" id="UGSG01000001">
    <property type="protein sequence ID" value="SUA76047.1"/>
    <property type="molecule type" value="Genomic_DNA"/>
</dbReference>
<reference evidence="1 2" key="1">
    <citation type="submission" date="2018-06" db="EMBL/GenBank/DDBJ databases">
        <authorList>
            <consortium name="Pathogen Informatics"/>
            <person name="Doyle S."/>
        </authorList>
    </citation>
    <scope>NUCLEOTIDE SEQUENCE [LARGE SCALE GENOMIC DNA]</scope>
    <source>
        <strain evidence="1 2">NCTC13160</strain>
    </source>
</reference>
<organism evidence="1 2">
    <name type="scientific">Pandoraea pnomenusa</name>
    <dbReference type="NCBI Taxonomy" id="93220"/>
    <lineage>
        <taxon>Bacteria</taxon>
        <taxon>Pseudomonadati</taxon>
        <taxon>Pseudomonadota</taxon>
        <taxon>Betaproteobacteria</taxon>
        <taxon>Burkholderiales</taxon>
        <taxon>Burkholderiaceae</taxon>
        <taxon>Pandoraea</taxon>
    </lineage>
</organism>
<name>A0A378YHX9_9BURK</name>